<evidence type="ECO:0000256" key="3">
    <source>
        <dbReference type="ARBA" id="ARBA00010763"/>
    </source>
</evidence>
<protein>
    <recommendedName>
        <fullName evidence="6">Molybdopterin molybdenumtransferase</fullName>
        <ecNumber evidence="6">2.10.1.1</ecNumber>
    </recommendedName>
</protein>
<dbReference type="InterPro" id="IPR036425">
    <property type="entry name" value="MoaB/Mog-like_dom_sf"/>
</dbReference>
<accession>A0A2K1Q3D8</accession>
<keyword evidence="6" id="KW-0808">Transferase</keyword>
<dbReference type="GO" id="GO:0006777">
    <property type="term" value="P:Mo-molybdopterin cofactor biosynthetic process"/>
    <property type="evidence" value="ECO:0007669"/>
    <property type="project" value="UniProtKB-UniRule"/>
</dbReference>
<evidence type="ECO:0000313" key="9">
    <source>
        <dbReference type="Proteomes" id="UP000236220"/>
    </source>
</evidence>
<evidence type="ECO:0000313" key="8">
    <source>
        <dbReference type="EMBL" id="PNS09477.1"/>
    </source>
</evidence>
<proteinExistence type="inferred from homology"/>
<dbReference type="InterPro" id="IPR005111">
    <property type="entry name" value="MoeA_C_domain_IV"/>
</dbReference>
<dbReference type="PANTHER" id="PTHR10192:SF5">
    <property type="entry name" value="GEPHYRIN"/>
    <property type="match status" value="1"/>
</dbReference>
<keyword evidence="4 6" id="KW-0501">Molybdenum cofactor biosynthesis</keyword>
<comment type="function">
    <text evidence="1 6">Catalyzes the insertion of molybdate into adenylated molybdopterin with the concomitant release of AMP.</text>
</comment>
<comment type="catalytic activity">
    <reaction evidence="5">
        <text>adenylyl-molybdopterin + molybdate = Mo-molybdopterin + AMP + H(+)</text>
        <dbReference type="Rhea" id="RHEA:35047"/>
        <dbReference type="ChEBI" id="CHEBI:15378"/>
        <dbReference type="ChEBI" id="CHEBI:36264"/>
        <dbReference type="ChEBI" id="CHEBI:62727"/>
        <dbReference type="ChEBI" id="CHEBI:71302"/>
        <dbReference type="ChEBI" id="CHEBI:456215"/>
        <dbReference type="EC" id="2.10.1.1"/>
    </reaction>
</comment>
<dbReference type="SUPFAM" id="SSF63867">
    <property type="entry name" value="MoeA C-terminal domain-like"/>
    <property type="match status" value="1"/>
</dbReference>
<dbReference type="Gene3D" id="2.170.190.11">
    <property type="entry name" value="Molybdopterin biosynthesis moea protein, domain 3"/>
    <property type="match status" value="1"/>
</dbReference>
<dbReference type="InterPro" id="IPR036135">
    <property type="entry name" value="MoeA_linker/N_sf"/>
</dbReference>
<dbReference type="GO" id="GO:0046872">
    <property type="term" value="F:metal ion binding"/>
    <property type="evidence" value="ECO:0007669"/>
    <property type="project" value="UniProtKB-UniRule"/>
</dbReference>
<sequence>MSHNPETPGPATAKRHIDRVRGAIGYEEAVRRLLAQATALPAETCPLALASGRVLARDVRSPMDLPSFDHAAMDGYALSAGTGIASGAEFDVLASQAAGDGPRQIDSGGCEIMTGARMPEGVDAVIPVEQTQLLASNNDGSPARIRVLQEVRTGQNVRLAGSDIANGANAIAAGTCIDAATTMLLAALGQAHVDVVRQPRVAIICTGKELQADATQPLDADRIHASNGPYLASALAAAGARVTACLTVDDTAVTFADALRGVLRDGVDLVISTGAVSMGRYDFIPELLRESGAELLFHGVAMRPGKPLLCARLANGPLLLAMPGTPMAVAVAMRFFVNPLLRAMLGQAPETTVPAALTTAQSPKPGLRHFLRGQLHVDDNGCLQATPLPQQQPFRIHAFAQADAWIILDGESAECPVGTMVAIASLVAGVPMQIARTRSANARAGEPA</sequence>
<dbReference type="RefSeq" id="WP_103074524.1">
    <property type="nucleotide sequence ID" value="NZ_NPZB01000001.1"/>
</dbReference>
<reference evidence="8 9" key="1">
    <citation type="submission" date="2017-08" db="EMBL/GenBank/DDBJ databases">
        <title>Lysobacter sylvestris genome.</title>
        <authorList>
            <person name="Zhang D.-C."/>
            <person name="Albuquerque L."/>
            <person name="Franca L."/>
            <person name="Froufe H.J.C."/>
            <person name="Barroso C."/>
            <person name="Egas C."/>
            <person name="Da Costa M."/>
            <person name="Margesin R."/>
        </authorList>
    </citation>
    <scope>NUCLEOTIDE SEQUENCE [LARGE SCALE GENOMIC DNA]</scope>
    <source>
        <strain evidence="8 9">AM20-91</strain>
    </source>
</reference>
<dbReference type="InterPro" id="IPR036688">
    <property type="entry name" value="MoeA_C_domain_IV_sf"/>
</dbReference>
<evidence type="ECO:0000256" key="2">
    <source>
        <dbReference type="ARBA" id="ARBA00005046"/>
    </source>
</evidence>
<evidence type="ECO:0000256" key="4">
    <source>
        <dbReference type="ARBA" id="ARBA00023150"/>
    </source>
</evidence>
<evidence type="ECO:0000256" key="5">
    <source>
        <dbReference type="ARBA" id="ARBA00047317"/>
    </source>
</evidence>
<dbReference type="GO" id="GO:0005829">
    <property type="term" value="C:cytosol"/>
    <property type="evidence" value="ECO:0007669"/>
    <property type="project" value="TreeGrafter"/>
</dbReference>
<comment type="similarity">
    <text evidence="3 6">Belongs to the MoeA family.</text>
</comment>
<evidence type="ECO:0000259" key="7">
    <source>
        <dbReference type="SMART" id="SM00852"/>
    </source>
</evidence>
<dbReference type="InterPro" id="IPR005110">
    <property type="entry name" value="MoeA_linker/N"/>
</dbReference>
<dbReference type="Gene3D" id="2.40.340.10">
    <property type="entry name" value="MoeA, C-terminal, domain IV"/>
    <property type="match status" value="1"/>
</dbReference>
<dbReference type="SMART" id="SM00852">
    <property type="entry name" value="MoCF_biosynth"/>
    <property type="match status" value="1"/>
</dbReference>
<dbReference type="Gene3D" id="3.40.980.10">
    <property type="entry name" value="MoaB/Mog-like domain"/>
    <property type="match status" value="1"/>
</dbReference>
<feature type="domain" description="MoaB/Mog" evidence="7">
    <location>
        <begin position="202"/>
        <end position="343"/>
    </location>
</feature>
<dbReference type="Pfam" id="PF00994">
    <property type="entry name" value="MoCF_biosynth"/>
    <property type="match status" value="1"/>
</dbReference>
<evidence type="ECO:0000256" key="1">
    <source>
        <dbReference type="ARBA" id="ARBA00002901"/>
    </source>
</evidence>
<comment type="caution">
    <text evidence="8">The sequence shown here is derived from an EMBL/GenBank/DDBJ whole genome shotgun (WGS) entry which is preliminary data.</text>
</comment>
<dbReference type="InterPro" id="IPR038987">
    <property type="entry name" value="MoeA-like"/>
</dbReference>
<dbReference type="GO" id="GO:0061599">
    <property type="term" value="F:molybdopterin molybdotransferase activity"/>
    <property type="evidence" value="ECO:0007669"/>
    <property type="project" value="UniProtKB-UniRule"/>
</dbReference>
<dbReference type="OrthoDB" id="9804758at2"/>
<dbReference type="CDD" id="cd00887">
    <property type="entry name" value="MoeA"/>
    <property type="match status" value="1"/>
</dbReference>
<gene>
    <name evidence="8" type="ORF">Lysil_1106</name>
</gene>
<dbReference type="Pfam" id="PF03454">
    <property type="entry name" value="MoeA_C"/>
    <property type="match status" value="1"/>
</dbReference>
<comment type="cofactor">
    <cofactor evidence="6">
        <name>Mg(2+)</name>
        <dbReference type="ChEBI" id="CHEBI:18420"/>
    </cofactor>
</comment>
<dbReference type="UniPathway" id="UPA00344"/>
<dbReference type="Proteomes" id="UP000236220">
    <property type="component" value="Unassembled WGS sequence"/>
</dbReference>
<keyword evidence="6" id="KW-0479">Metal-binding</keyword>
<dbReference type="SUPFAM" id="SSF53218">
    <property type="entry name" value="Molybdenum cofactor biosynthesis proteins"/>
    <property type="match status" value="1"/>
</dbReference>
<dbReference type="InterPro" id="IPR001453">
    <property type="entry name" value="MoaB/Mog_dom"/>
</dbReference>
<dbReference type="SUPFAM" id="SSF63882">
    <property type="entry name" value="MoeA N-terminal region -like"/>
    <property type="match status" value="1"/>
</dbReference>
<organism evidence="8 9">
    <name type="scientific">Solilutibacter silvestris</name>
    <dbReference type="NCBI Taxonomy" id="1645665"/>
    <lineage>
        <taxon>Bacteria</taxon>
        <taxon>Pseudomonadati</taxon>
        <taxon>Pseudomonadota</taxon>
        <taxon>Gammaproteobacteria</taxon>
        <taxon>Lysobacterales</taxon>
        <taxon>Lysobacteraceae</taxon>
        <taxon>Solilutibacter</taxon>
    </lineage>
</organism>
<name>A0A2K1Q3D8_9GAMM</name>
<dbReference type="Pfam" id="PF03453">
    <property type="entry name" value="MoeA_N"/>
    <property type="match status" value="1"/>
</dbReference>
<keyword evidence="6" id="KW-0460">Magnesium</keyword>
<keyword evidence="6" id="KW-0500">Molybdenum</keyword>
<keyword evidence="9" id="KW-1185">Reference proteome</keyword>
<comment type="pathway">
    <text evidence="2 6">Cofactor biosynthesis; molybdopterin biosynthesis.</text>
</comment>
<dbReference type="AlphaFoldDB" id="A0A2K1Q3D8"/>
<evidence type="ECO:0000256" key="6">
    <source>
        <dbReference type="RuleBase" id="RU365090"/>
    </source>
</evidence>
<dbReference type="Gene3D" id="3.90.105.10">
    <property type="entry name" value="Molybdopterin biosynthesis moea protein, domain 2"/>
    <property type="match status" value="1"/>
</dbReference>
<dbReference type="EC" id="2.10.1.1" evidence="6"/>
<dbReference type="EMBL" id="NPZB01000001">
    <property type="protein sequence ID" value="PNS09477.1"/>
    <property type="molecule type" value="Genomic_DNA"/>
</dbReference>
<dbReference type="NCBIfam" id="NF045515">
    <property type="entry name" value="Glp_gephyrin"/>
    <property type="match status" value="1"/>
</dbReference>
<dbReference type="PANTHER" id="PTHR10192">
    <property type="entry name" value="MOLYBDOPTERIN BIOSYNTHESIS PROTEIN"/>
    <property type="match status" value="1"/>
</dbReference>